<proteinExistence type="predicted"/>
<feature type="transmembrane region" description="Helical" evidence="1">
    <location>
        <begin position="46"/>
        <end position="67"/>
    </location>
</feature>
<dbReference type="Proteomes" id="UP000034595">
    <property type="component" value="Unassembled WGS sequence"/>
</dbReference>
<gene>
    <name evidence="2" type="ORF">UW78_C0001G0003</name>
</gene>
<feature type="transmembrane region" description="Helical" evidence="1">
    <location>
        <begin position="12"/>
        <end position="34"/>
    </location>
</feature>
<dbReference type="AlphaFoldDB" id="A0A0G1KFE6"/>
<keyword evidence="1" id="KW-0472">Membrane</keyword>
<name>A0A0G1KFE6_9BACT</name>
<evidence type="ECO:0000313" key="3">
    <source>
        <dbReference type="Proteomes" id="UP000034595"/>
    </source>
</evidence>
<keyword evidence="1" id="KW-1133">Transmembrane helix</keyword>
<sequence length="74" mass="8353">MKKNSNRGSANILILAVIIFGALIYFNVDLRSIVGNIMENPGFQKVWNIIFVVAWTGYLVPLSEFLWGSFKGLF</sequence>
<protein>
    <submittedName>
        <fullName evidence="2">Uncharacterized protein</fullName>
    </submittedName>
</protein>
<dbReference type="EMBL" id="LCJQ01000001">
    <property type="protein sequence ID" value="KKT82220.1"/>
    <property type="molecule type" value="Genomic_DNA"/>
</dbReference>
<keyword evidence="1" id="KW-0812">Transmembrane</keyword>
<organism evidence="2 3">
    <name type="scientific">Candidatus Azambacteria bacterium GW2011_GWA1_44_9</name>
    <dbReference type="NCBI Taxonomy" id="1618610"/>
    <lineage>
        <taxon>Bacteria</taxon>
        <taxon>Candidatus Azamiibacteriota</taxon>
    </lineage>
</organism>
<comment type="caution">
    <text evidence="2">The sequence shown here is derived from an EMBL/GenBank/DDBJ whole genome shotgun (WGS) entry which is preliminary data.</text>
</comment>
<reference evidence="2 3" key="1">
    <citation type="journal article" date="2015" name="Nature">
        <title>rRNA introns, odd ribosomes, and small enigmatic genomes across a large radiation of phyla.</title>
        <authorList>
            <person name="Brown C.T."/>
            <person name="Hug L.A."/>
            <person name="Thomas B.C."/>
            <person name="Sharon I."/>
            <person name="Castelle C.J."/>
            <person name="Singh A."/>
            <person name="Wilkins M.J."/>
            <person name="Williams K.H."/>
            <person name="Banfield J.F."/>
        </authorList>
    </citation>
    <scope>NUCLEOTIDE SEQUENCE [LARGE SCALE GENOMIC DNA]</scope>
</reference>
<evidence type="ECO:0000313" key="2">
    <source>
        <dbReference type="EMBL" id="KKT82220.1"/>
    </source>
</evidence>
<evidence type="ECO:0000256" key="1">
    <source>
        <dbReference type="SAM" id="Phobius"/>
    </source>
</evidence>
<accession>A0A0G1KFE6</accession>